<dbReference type="Gene3D" id="1.20.58.310">
    <property type="entry name" value="Polyphosphate kinase N-terminal domain"/>
    <property type="match status" value="1"/>
</dbReference>
<evidence type="ECO:0000256" key="7">
    <source>
        <dbReference type="RuleBase" id="RU003800"/>
    </source>
</evidence>
<dbReference type="InterPro" id="IPR024953">
    <property type="entry name" value="PP_kinase_middle"/>
</dbReference>
<dbReference type="AlphaFoldDB" id="A0A9D9ERE2"/>
<feature type="domain" description="Polyphosphate kinase C-terminal" evidence="10">
    <location>
        <begin position="521"/>
        <end position="682"/>
    </location>
</feature>
<keyword evidence="6" id="KW-0479">Metal-binding</keyword>
<evidence type="ECO:0000256" key="5">
    <source>
        <dbReference type="ARBA" id="ARBA00022840"/>
    </source>
</evidence>
<dbReference type="SUPFAM" id="SSF140356">
    <property type="entry name" value="PPK N-terminal domain-like"/>
    <property type="match status" value="1"/>
</dbReference>
<comment type="PTM">
    <text evidence="6 7">An intermediate of this reaction is the autophosphorylated ppk in which a phosphate is covalently linked to a histidine residue through a N-P bond.</text>
</comment>
<feature type="binding site" evidence="6">
    <location>
        <position position="582"/>
    </location>
    <ligand>
        <name>ATP</name>
        <dbReference type="ChEBI" id="CHEBI:30616"/>
    </ligand>
</feature>
<dbReference type="InterPro" id="IPR036830">
    <property type="entry name" value="PP_kinase_middle_dom_sf"/>
</dbReference>
<dbReference type="GO" id="GO:0009358">
    <property type="term" value="C:polyphosphate kinase complex"/>
    <property type="evidence" value="ECO:0007669"/>
    <property type="project" value="InterPro"/>
</dbReference>
<feature type="domain" description="Polyphosphate kinase C-terminal" evidence="11">
    <location>
        <begin position="355"/>
        <end position="512"/>
    </location>
</feature>
<dbReference type="Pfam" id="PF13090">
    <property type="entry name" value="PP_kinase_C"/>
    <property type="match status" value="1"/>
</dbReference>
<feature type="binding site" evidence="6">
    <location>
        <position position="396"/>
    </location>
    <ligand>
        <name>Mg(2+)</name>
        <dbReference type="ChEBI" id="CHEBI:18420"/>
    </ligand>
</feature>
<dbReference type="EMBL" id="JADIMI010000050">
    <property type="protein sequence ID" value="MBO8452248.1"/>
    <property type="molecule type" value="Genomic_DNA"/>
</dbReference>
<comment type="catalytic activity">
    <reaction evidence="6 7">
        <text>[phosphate](n) + ATP = [phosphate](n+1) + ADP</text>
        <dbReference type="Rhea" id="RHEA:19573"/>
        <dbReference type="Rhea" id="RHEA-COMP:9859"/>
        <dbReference type="Rhea" id="RHEA-COMP:14280"/>
        <dbReference type="ChEBI" id="CHEBI:16838"/>
        <dbReference type="ChEBI" id="CHEBI:30616"/>
        <dbReference type="ChEBI" id="CHEBI:456216"/>
        <dbReference type="EC" id="2.7.4.1"/>
    </reaction>
</comment>
<proteinExistence type="inferred from homology"/>
<dbReference type="SUPFAM" id="SSF143724">
    <property type="entry name" value="PHP14-like"/>
    <property type="match status" value="1"/>
</dbReference>
<dbReference type="Pfam" id="PF13089">
    <property type="entry name" value="PP_kinase_N"/>
    <property type="match status" value="1"/>
</dbReference>
<reference evidence="12" key="1">
    <citation type="submission" date="2020-10" db="EMBL/GenBank/DDBJ databases">
        <authorList>
            <person name="Gilroy R."/>
        </authorList>
    </citation>
    <scope>NUCLEOTIDE SEQUENCE</scope>
    <source>
        <strain evidence="12">B1-20833</strain>
    </source>
</reference>
<feature type="domain" description="Polyphosphate kinase N-terminal" evidence="9">
    <location>
        <begin position="10"/>
        <end position="126"/>
    </location>
</feature>
<dbReference type="InterPro" id="IPR041108">
    <property type="entry name" value="PP_kinase_C_1"/>
</dbReference>
<feature type="binding site" evidence="6">
    <location>
        <position position="610"/>
    </location>
    <ligand>
        <name>ATP</name>
        <dbReference type="ChEBI" id="CHEBI:30616"/>
    </ligand>
</feature>
<feature type="domain" description="Polyphosphate kinase middle" evidence="8">
    <location>
        <begin position="137"/>
        <end position="326"/>
    </location>
</feature>
<dbReference type="Pfam" id="PF02503">
    <property type="entry name" value="PP_kinase"/>
    <property type="match status" value="1"/>
</dbReference>
<evidence type="ECO:0000259" key="11">
    <source>
        <dbReference type="Pfam" id="PF17941"/>
    </source>
</evidence>
<dbReference type="InterPro" id="IPR025198">
    <property type="entry name" value="PPK_N_dom"/>
</dbReference>
<feature type="binding site" evidence="6">
    <location>
        <position position="486"/>
    </location>
    <ligand>
        <name>ATP</name>
        <dbReference type="ChEBI" id="CHEBI:30616"/>
    </ligand>
</feature>
<dbReference type="Gene3D" id="3.30.870.10">
    <property type="entry name" value="Endonuclease Chain A"/>
    <property type="match status" value="2"/>
</dbReference>
<protein>
    <recommendedName>
        <fullName evidence="6 7">Polyphosphate kinase</fullName>
        <ecNumber evidence="6 7">2.7.4.1</ecNumber>
    </recommendedName>
    <alternativeName>
        <fullName evidence="6">ATP-polyphosphate phosphotransferase</fullName>
    </alternativeName>
    <alternativeName>
        <fullName evidence="6">Polyphosphoric acid kinase</fullName>
    </alternativeName>
</protein>
<gene>
    <name evidence="6" type="primary">ppk</name>
    <name evidence="12" type="ORF">IAC06_05125</name>
</gene>
<dbReference type="Gene3D" id="3.30.1840.10">
    <property type="entry name" value="Polyphosphate kinase middle domain"/>
    <property type="match status" value="1"/>
</dbReference>
<comment type="function">
    <text evidence="6 7">Catalyzes the reversible transfer of the terminal phosphate of ATP to form a long-chain polyphosphate (polyP).</text>
</comment>
<evidence type="ECO:0000256" key="3">
    <source>
        <dbReference type="ARBA" id="ARBA00022741"/>
    </source>
</evidence>
<evidence type="ECO:0000256" key="2">
    <source>
        <dbReference type="ARBA" id="ARBA00022679"/>
    </source>
</evidence>
<dbReference type="NCBIfam" id="NF003917">
    <property type="entry name" value="PRK05443.1-1"/>
    <property type="match status" value="1"/>
</dbReference>
<sequence>MGKKVSSVPYTERDISWMYFNRRILQEAERPGVPLLERLSFLGIYSNNLDEFFRVRVASLNRVAEWGDKVSGKDPSRAAGGAAAKEAQLAKKTVRAITKLNADYSREYESAVESVYRELEENNICLINDRQADPDQLGFIRRFFREKLEGHIVPIWFSAVKHLDYETDEDIYLAVKAGRLSAPKADGTRKMVYDYAYFDLPVQSCGRFIRLPDKDGRSYIMYLDDVVRCSLSEIFEGLGYVSTEAYAFKFTRDAEMDIDEDKHNGLLQKISKGLKNRKKGEPLRFVYDSSMPADLQRRVLSKLDLDKNDTVLHGGRYQNHKDLMKFPDCGRKDLKFTRFTPIIPADFDGPGSPIDKVRAYDRFLHVPYHSFAPFIRLLHEAAVDRRVKSIKITLYRLAKDSRVVNALIGAARNGKKVTVVIELLARFDEQSNINWAQKMQDAGIKVIFGVEGLKVHSKVVHIGMKNGADVVCVSTGNFHEGNAATYTDCILMTASRRLSVDVETLFDFIEKPYIPVTFKELLVSPNEMKKKFISLINAEIKNHRNGLPAYIKVKINHITHPAIVAKLYEAALSGVPVDLLVRGNCSLVTADLPEGTHLRVSGIIDRYLEHSRIFIFAAGGQDKVFIGSADWMPRNLDNRIEVVAPVYDPTVKQEMIRIVDYGLRDARQARVVDGHGSLEFASPENPLPTGSQEALYNYYCSLSS</sequence>
<keyword evidence="2 6" id="KW-0808">Transferase</keyword>
<evidence type="ECO:0000313" key="13">
    <source>
        <dbReference type="Proteomes" id="UP000823661"/>
    </source>
</evidence>
<dbReference type="PANTHER" id="PTHR30218:SF0">
    <property type="entry name" value="POLYPHOSPHATE KINASE"/>
    <property type="match status" value="1"/>
</dbReference>
<keyword evidence="1 6" id="KW-0597">Phosphoprotein</keyword>
<evidence type="ECO:0000256" key="4">
    <source>
        <dbReference type="ARBA" id="ARBA00022777"/>
    </source>
</evidence>
<dbReference type="PANTHER" id="PTHR30218">
    <property type="entry name" value="POLYPHOSPHATE KINASE"/>
    <property type="match status" value="1"/>
</dbReference>
<evidence type="ECO:0000256" key="6">
    <source>
        <dbReference type="HAMAP-Rule" id="MF_00347"/>
    </source>
</evidence>
<dbReference type="SUPFAM" id="SSF56024">
    <property type="entry name" value="Phospholipase D/nuclease"/>
    <property type="match status" value="2"/>
</dbReference>
<dbReference type="EC" id="2.7.4.1" evidence="6 7"/>
<dbReference type="GO" id="GO:0008976">
    <property type="term" value="F:polyphosphate kinase activity"/>
    <property type="evidence" value="ECO:0007669"/>
    <property type="project" value="UniProtKB-UniRule"/>
</dbReference>
<evidence type="ECO:0000313" key="12">
    <source>
        <dbReference type="EMBL" id="MBO8452248.1"/>
    </source>
</evidence>
<feature type="binding site" evidence="6">
    <location>
        <position position="48"/>
    </location>
    <ligand>
        <name>ATP</name>
        <dbReference type="ChEBI" id="CHEBI:30616"/>
    </ligand>
</feature>
<comment type="caution">
    <text evidence="12">The sequence shown here is derived from an EMBL/GenBank/DDBJ whole genome shotgun (WGS) entry which is preliminary data.</text>
</comment>
<dbReference type="HAMAP" id="MF_00347">
    <property type="entry name" value="Polyphosphate_kinase"/>
    <property type="match status" value="1"/>
</dbReference>
<dbReference type="InterPro" id="IPR003414">
    <property type="entry name" value="PP_kinase"/>
</dbReference>
<dbReference type="GO" id="GO:0006799">
    <property type="term" value="P:polyphosphate biosynthetic process"/>
    <property type="evidence" value="ECO:0007669"/>
    <property type="project" value="UniProtKB-UniRule"/>
</dbReference>
<dbReference type="Proteomes" id="UP000823661">
    <property type="component" value="Unassembled WGS sequence"/>
</dbReference>
<keyword evidence="3 6" id="KW-0547">Nucleotide-binding</keyword>
<dbReference type="NCBIfam" id="NF003925">
    <property type="entry name" value="PRK05443.3-3"/>
    <property type="match status" value="1"/>
</dbReference>
<dbReference type="PIRSF" id="PIRSF015589">
    <property type="entry name" value="PP_kinase"/>
    <property type="match status" value="1"/>
</dbReference>
<keyword evidence="6" id="KW-0460">Magnesium</keyword>
<feature type="active site" description="Phosphohistidine intermediate" evidence="6">
    <location>
        <position position="456"/>
    </location>
</feature>
<comment type="similarity">
    <text evidence="6 7">Belongs to the polyphosphate kinase 1 (PPK1) family.</text>
</comment>
<dbReference type="InterPro" id="IPR036832">
    <property type="entry name" value="PPK_N_dom_sf"/>
</dbReference>
<evidence type="ECO:0000259" key="9">
    <source>
        <dbReference type="Pfam" id="PF13089"/>
    </source>
</evidence>
<keyword evidence="4 6" id="KW-0418">Kinase</keyword>
<comment type="cofactor">
    <cofactor evidence="6">
        <name>Mg(2+)</name>
        <dbReference type="ChEBI" id="CHEBI:18420"/>
    </cofactor>
</comment>
<evidence type="ECO:0000259" key="10">
    <source>
        <dbReference type="Pfam" id="PF13090"/>
    </source>
</evidence>
<reference evidence="12" key="2">
    <citation type="journal article" date="2021" name="PeerJ">
        <title>Extensive microbial diversity within the chicken gut microbiome revealed by metagenomics and culture.</title>
        <authorList>
            <person name="Gilroy R."/>
            <person name="Ravi A."/>
            <person name="Getino M."/>
            <person name="Pursley I."/>
            <person name="Horton D.L."/>
            <person name="Alikhan N.F."/>
            <person name="Baker D."/>
            <person name="Gharbi K."/>
            <person name="Hall N."/>
            <person name="Watson M."/>
            <person name="Adriaenssens E.M."/>
            <person name="Foster-Nyarko E."/>
            <person name="Jarju S."/>
            <person name="Secka A."/>
            <person name="Antonio M."/>
            <person name="Oren A."/>
            <person name="Chaudhuri R.R."/>
            <person name="La Ragione R."/>
            <person name="Hildebrand F."/>
            <person name="Pallen M.J."/>
        </authorList>
    </citation>
    <scope>NUCLEOTIDE SEQUENCE</scope>
    <source>
        <strain evidence="12">B1-20833</strain>
    </source>
</reference>
<accession>A0A9D9ERE2</accession>
<evidence type="ECO:0000256" key="1">
    <source>
        <dbReference type="ARBA" id="ARBA00022553"/>
    </source>
</evidence>
<evidence type="ECO:0000259" key="8">
    <source>
        <dbReference type="Pfam" id="PF02503"/>
    </source>
</evidence>
<name>A0A9D9ERE2_9BACT</name>
<keyword evidence="5 6" id="KW-0067">ATP-binding</keyword>
<dbReference type="Pfam" id="PF17941">
    <property type="entry name" value="PP_kinase_C_1"/>
    <property type="match status" value="1"/>
</dbReference>
<dbReference type="GO" id="GO:0005524">
    <property type="term" value="F:ATP binding"/>
    <property type="evidence" value="ECO:0007669"/>
    <property type="project" value="UniProtKB-KW"/>
</dbReference>
<dbReference type="InterPro" id="IPR025200">
    <property type="entry name" value="PPK_C_dom2"/>
</dbReference>
<dbReference type="NCBIfam" id="TIGR03705">
    <property type="entry name" value="poly_P_kin"/>
    <property type="match status" value="1"/>
</dbReference>
<dbReference type="GO" id="GO:0046872">
    <property type="term" value="F:metal ion binding"/>
    <property type="evidence" value="ECO:0007669"/>
    <property type="project" value="UniProtKB-KW"/>
</dbReference>
<organism evidence="12 13">
    <name type="scientific">Candidatus Cryptobacteroides intestinavium</name>
    <dbReference type="NCBI Taxonomy" id="2840766"/>
    <lineage>
        <taxon>Bacteria</taxon>
        <taxon>Pseudomonadati</taxon>
        <taxon>Bacteroidota</taxon>
        <taxon>Bacteroidia</taxon>
        <taxon>Bacteroidales</taxon>
        <taxon>Candidatus Cryptobacteroides</taxon>
    </lineage>
</organism>
<feature type="binding site" evidence="6">
    <location>
        <position position="426"/>
    </location>
    <ligand>
        <name>Mg(2+)</name>
        <dbReference type="ChEBI" id="CHEBI:18420"/>
    </ligand>
</feature>